<dbReference type="Proteomes" id="UP000193411">
    <property type="component" value="Unassembled WGS sequence"/>
</dbReference>
<dbReference type="EMBL" id="MCFL01000005">
    <property type="protein sequence ID" value="ORZ39453.1"/>
    <property type="molecule type" value="Genomic_DNA"/>
</dbReference>
<feature type="compositionally biased region" description="Low complexity" evidence="1">
    <location>
        <begin position="381"/>
        <end position="395"/>
    </location>
</feature>
<protein>
    <submittedName>
        <fullName evidence="3">Vaculolar membrane protein-domain-containing protein</fullName>
    </submittedName>
</protein>
<accession>A0A1Y2I0F3</accession>
<keyword evidence="2" id="KW-0812">Transmembrane</keyword>
<feature type="transmembrane region" description="Helical" evidence="2">
    <location>
        <begin position="196"/>
        <end position="215"/>
    </location>
</feature>
<sequence>MNDAAGNTVVDDPSGGIDDDPQCQLLDHFAIGVQLLMGCIVFLSMLLKRHRESPRRPWRIWFFDISKQGLGASFVHGLNVLVSLVAGSSPDSHSSNPCVFYFLNVGIDTTVGVYILYLWLQAAHRIVVALNVERDLKSGHYGTPPRAMAWVKQTLVFSMCLFMMKVCVAMFIYLFPWVQILGTLALAPFTDPRHEVVFVMLVFPIIMNVVQFWLVDQVIKHKTPTYYLPATPTFADEEGLDLFHSHDHMPASPPPALAASDANRGSNDSFHTEDYMSDTSLLTSPDVLGPHSVPGAGVGRPLSPGVGRPSRTKRFMDSLKKSLVGGRPSTSRVPDSGNVRYTPLNTGGSSGDVSLANTQSANASREVLVDVLGESGPEQVPLPGSRPGSPGPARR</sequence>
<proteinExistence type="predicted"/>
<feature type="transmembrane region" description="Helical" evidence="2">
    <location>
        <begin position="99"/>
        <end position="120"/>
    </location>
</feature>
<dbReference type="PANTHER" id="PTHR31735:SF1">
    <property type="entry name" value="VACUOLAR MEMBRANE PROTEIN YPL162C"/>
    <property type="match status" value="1"/>
</dbReference>
<dbReference type="STRING" id="765915.A0A1Y2I0F3"/>
<keyword evidence="2" id="KW-0472">Membrane</keyword>
<dbReference type="Pfam" id="PF12400">
    <property type="entry name" value="STIMATE"/>
    <property type="match status" value="1"/>
</dbReference>
<feature type="region of interest" description="Disordered" evidence="1">
    <location>
        <begin position="253"/>
        <end position="356"/>
    </location>
</feature>
<dbReference type="PANTHER" id="PTHR31735">
    <property type="entry name" value="VACUOLAR MEMBRANE PROTEIN YPL162C"/>
    <property type="match status" value="1"/>
</dbReference>
<comment type="caution">
    <text evidence="3">The sequence shown here is derived from an EMBL/GenBank/DDBJ whole genome shotgun (WGS) entry which is preliminary data.</text>
</comment>
<feature type="transmembrane region" description="Helical" evidence="2">
    <location>
        <begin position="29"/>
        <end position="47"/>
    </location>
</feature>
<gene>
    <name evidence="3" type="ORF">BCR44DRAFT_1426580</name>
</gene>
<evidence type="ECO:0000313" key="4">
    <source>
        <dbReference type="Proteomes" id="UP000193411"/>
    </source>
</evidence>
<dbReference type="GO" id="GO:0016020">
    <property type="term" value="C:membrane"/>
    <property type="evidence" value="ECO:0007669"/>
    <property type="project" value="TreeGrafter"/>
</dbReference>
<dbReference type="AlphaFoldDB" id="A0A1Y2I0F3"/>
<organism evidence="3 4">
    <name type="scientific">Catenaria anguillulae PL171</name>
    <dbReference type="NCBI Taxonomy" id="765915"/>
    <lineage>
        <taxon>Eukaryota</taxon>
        <taxon>Fungi</taxon>
        <taxon>Fungi incertae sedis</taxon>
        <taxon>Blastocladiomycota</taxon>
        <taxon>Blastocladiomycetes</taxon>
        <taxon>Blastocladiales</taxon>
        <taxon>Catenariaceae</taxon>
        <taxon>Catenaria</taxon>
    </lineage>
</organism>
<dbReference type="InterPro" id="IPR022127">
    <property type="entry name" value="STIMATE/YPL162C"/>
</dbReference>
<feature type="transmembrane region" description="Helical" evidence="2">
    <location>
        <begin position="68"/>
        <end position="87"/>
    </location>
</feature>
<keyword evidence="4" id="KW-1185">Reference proteome</keyword>
<keyword evidence="2" id="KW-1133">Transmembrane helix</keyword>
<evidence type="ECO:0000313" key="3">
    <source>
        <dbReference type="EMBL" id="ORZ39453.1"/>
    </source>
</evidence>
<dbReference type="OrthoDB" id="431202at2759"/>
<evidence type="ECO:0000256" key="2">
    <source>
        <dbReference type="SAM" id="Phobius"/>
    </source>
</evidence>
<evidence type="ECO:0000256" key="1">
    <source>
        <dbReference type="SAM" id="MobiDB-lite"/>
    </source>
</evidence>
<feature type="compositionally biased region" description="Polar residues" evidence="1">
    <location>
        <begin position="343"/>
        <end position="356"/>
    </location>
</feature>
<reference evidence="3 4" key="1">
    <citation type="submission" date="2016-07" db="EMBL/GenBank/DDBJ databases">
        <title>Pervasive Adenine N6-methylation of Active Genes in Fungi.</title>
        <authorList>
            <consortium name="DOE Joint Genome Institute"/>
            <person name="Mondo S.J."/>
            <person name="Dannebaum R.O."/>
            <person name="Kuo R.C."/>
            <person name="Labutti K."/>
            <person name="Haridas S."/>
            <person name="Kuo A."/>
            <person name="Salamov A."/>
            <person name="Ahrendt S.R."/>
            <person name="Lipzen A."/>
            <person name="Sullivan W."/>
            <person name="Andreopoulos W.B."/>
            <person name="Clum A."/>
            <person name="Lindquist E."/>
            <person name="Daum C."/>
            <person name="Ramamoorthy G.K."/>
            <person name="Gryganskyi A."/>
            <person name="Culley D."/>
            <person name="Magnuson J.K."/>
            <person name="James T.Y."/>
            <person name="O'Malley M.A."/>
            <person name="Stajich J.E."/>
            <person name="Spatafora J.W."/>
            <person name="Visel A."/>
            <person name="Grigoriev I.V."/>
        </authorList>
    </citation>
    <scope>NUCLEOTIDE SEQUENCE [LARGE SCALE GENOMIC DNA]</scope>
    <source>
        <strain evidence="3 4">PL171</strain>
    </source>
</reference>
<feature type="transmembrane region" description="Helical" evidence="2">
    <location>
        <begin position="155"/>
        <end position="176"/>
    </location>
</feature>
<feature type="region of interest" description="Disordered" evidence="1">
    <location>
        <begin position="373"/>
        <end position="395"/>
    </location>
</feature>
<name>A0A1Y2I0F3_9FUNG</name>